<keyword evidence="2" id="KW-1185">Reference proteome</keyword>
<sequence>MELDPNILHMFVDVVNKFFSPTGQNLKFYLKLIRVKISKYISINSPRLGIIMNITSKNRKKNTFRT</sequence>
<proteinExistence type="predicted"/>
<dbReference type="EMBL" id="QKYT01000226">
    <property type="protein sequence ID" value="RIA89280.1"/>
    <property type="molecule type" value="Genomic_DNA"/>
</dbReference>
<dbReference type="Proteomes" id="UP000265703">
    <property type="component" value="Unassembled WGS sequence"/>
</dbReference>
<reference evidence="1 2" key="1">
    <citation type="submission" date="2018-06" db="EMBL/GenBank/DDBJ databases">
        <title>Comparative genomics reveals the genomic features of Rhizophagus irregularis, R. cerebriforme, R. diaphanum and Gigaspora rosea, and their symbiotic lifestyle signature.</title>
        <authorList>
            <person name="Morin E."/>
            <person name="San Clemente H."/>
            <person name="Chen E.C.H."/>
            <person name="De La Providencia I."/>
            <person name="Hainaut M."/>
            <person name="Kuo A."/>
            <person name="Kohler A."/>
            <person name="Murat C."/>
            <person name="Tang N."/>
            <person name="Roy S."/>
            <person name="Loubradou J."/>
            <person name="Henrissat B."/>
            <person name="Grigoriev I.V."/>
            <person name="Corradi N."/>
            <person name="Roux C."/>
            <person name="Martin F.M."/>
        </authorList>
    </citation>
    <scope>NUCLEOTIDE SEQUENCE [LARGE SCALE GENOMIC DNA]</scope>
    <source>
        <strain evidence="1 2">DAOM 227022</strain>
    </source>
</reference>
<dbReference type="AlphaFoldDB" id="A0A397SSY5"/>
<evidence type="ECO:0000313" key="2">
    <source>
        <dbReference type="Proteomes" id="UP000265703"/>
    </source>
</evidence>
<name>A0A397SSY5_9GLOM</name>
<evidence type="ECO:0000313" key="1">
    <source>
        <dbReference type="EMBL" id="RIA89280.1"/>
    </source>
</evidence>
<comment type="caution">
    <text evidence="1">The sequence shown here is derived from an EMBL/GenBank/DDBJ whole genome shotgun (WGS) entry which is preliminary data.</text>
</comment>
<organism evidence="1 2">
    <name type="scientific">Glomus cerebriforme</name>
    <dbReference type="NCBI Taxonomy" id="658196"/>
    <lineage>
        <taxon>Eukaryota</taxon>
        <taxon>Fungi</taxon>
        <taxon>Fungi incertae sedis</taxon>
        <taxon>Mucoromycota</taxon>
        <taxon>Glomeromycotina</taxon>
        <taxon>Glomeromycetes</taxon>
        <taxon>Glomerales</taxon>
        <taxon>Glomeraceae</taxon>
        <taxon>Glomus</taxon>
    </lineage>
</organism>
<accession>A0A397SSY5</accession>
<gene>
    <name evidence="1" type="ORF">C1645_772893</name>
</gene>
<protein>
    <submittedName>
        <fullName evidence="1">Uncharacterized protein</fullName>
    </submittedName>
</protein>